<dbReference type="STRING" id="1294273.roselon_01366"/>
<dbReference type="HOGENOM" id="CLU_159259_0_0_5"/>
<keyword evidence="3" id="KW-1185">Reference proteome</keyword>
<evidence type="ECO:0000313" key="3">
    <source>
        <dbReference type="Proteomes" id="UP000019593"/>
    </source>
</evidence>
<evidence type="ECO:0000313" key="2">
    <source>
        <dbReference type="EMBL" id="AHM03754.1"/>
    </source>
</evidence>
<dbReference type="AlphaFoldDB" id="W8RRE4"/>
<dbReference type="RefSeq" id="WP_025311603.1">
    <property type="nucleotide sequence ID" value="NZ_CP004372.1"/>
</dbReference>
<name>W8RRE4_9RHOB</name>
<reference evidence="2 3" key="1">
    <citation type="submission" date="2013-03" db="EMBL/GenBank/DDBJ databases">
        <authorList>
            <person name="Fiebig A."/>
            <person name="Goeker M."/>
            <person name="Klenk H.-P.P."/>
        </authorList>
    </citation>
    <scope>NUCLEOTIDE SEQUENCE [LARGE SCALE GENOMIC DNA]</scope>
    <source>
        <strain evidence="3">DSM 19469</strain>
    </source>
</reference>
<proteinExistence type="predicted"/>
<dbReference type="eggNOG" id="ENOG50336AS">
    <property type="taxonomic scope" value="Bacteria"/>
</dbReference>
<organism evidence="2 3">
    <name type="scientific">Roseicyclus elongatus DSM 19469</name>
    <dbReference type="NCBI Taxonomy" id="1294273"/>
    <lineage>
        <taxon>Bacteria</taxon>
        <taxon>Pseudomonadati</taxon>
        <taxon>Pseudomonadota</taxon>
        <taxon>Alphaproteobacteria</taxon>
        <taxon>Rhodobacterales</taxon>
        <taxon>Roseobacteraceae</taxon>
        <taxon>Roseicyclus</taxon>
    </lineage>
</organism>
<sequence length="87" mass="8905">MNPFQNRAPQLSGPATDALPVTPDDGADLSRVAIGLYVETGGSLSVVTVNGQTRSLSVADFSILPLGVRRVRATGTTASGIHAMVLA</sequence>
<dbReference type="EMBL" id="CP004372">
    <property type="protein sequence ID" value="AHM03754.1"/>
    <property type="molecule type" value="Genomic_DNA"/>
</dbReference>
<gene>
    <name evidence="2" type="ORF">roselon_01366</name>
</gene>
<protein>
    <submittedName>
        <fullName evidence="2">Uncharacterized protein</fullName>
    </submittedName>
</protein>
<evidence type="ECO:0000256" key="1">
    <source>
        <dbReference type="SAM" id="MobiDB-lite"/>
    </source>
</evidence>
<accession>W8RRE4</accession>
<feature type="region of interest" description="Disordered" evidence="1">
    <location>
        <begin position="1"/>
        <end position="24"/>
    </location>
</feature>
<dbReference type="Proteomes" id="UP000019593">
    <property type="component" value="Chromosome"/>
</dbReference>
<dbReference type="OrthoDB" id="7916272at2"/>
<dbReference type="KEGG" id="red:roselon_01366"/>